<dbReference type="Proteomes" id="UP000215148">
    <property type="component" value="Chromosome 2"/>
</dbReference>
<dbReference type="RefSeq" id="WP_094501951.1">
    <property type="nucleotide sequence ID" value="NZ_CAWNHI010000002.1"/>
</dbReference>
<evidence type="ECO:0000256" key="1">
    <source>
        <dbReference type="ARBA" id="ARBA00022837"/>
    </source>
</evidence>
<sequence>MDLHVVVQPALVQEVVGDVIAADAKGNARKVIAGDQLNKDEILITVNHSSVTILLNGQATIVDQNCITCFSHASLDSETSVDLVQFPIEGEINADLSLLDEVSFDADNIAAIQQAILGGQDPTQILEATAAGAGGEGSANAGFITIDYNFTEVLASTFFETTGRDAQQSLTETNLSPLRFTAGGESLSAALVEGSLSLNSYPQSATANVLIAAGDLPLDAASFVPESLSLAALLSELNSDITSAGRAVSFRYDATANHIVGELDGSEVLRIDLVATSIGKDINLEIVTTISQPIDHVPSVGGGLVSFANDQIAIQFDVTGSDAGGNPIRSPISIAISIGDGNNPVMSDEPSTSVYEDNLANIGSDASASQSITVSGQFDTQLGSDQIESYQLDLSANPLAGLTSAGVAVQLASSSSLNGVYTYQASANGQPIFELILNPDGRYQFTLQGALDHPINSDELLLNLSVLATDYDGDSSESVRLPINIIDDKPEIIGVDALSVDEDDLASGSDSSKEPLFAEGYFTTTQGADTVVSYQLDTSINPIAGLTSQGESVVLCAATVDANGNYLYQASTTPSGHTVFSLVLNADGRYRFTLQGPIDHAQGSDELLVNFKVVATDYDGDSANVLLPVTIHDDQPIISGVQALSVDEDDLASGSDSSKEPLFAEGIFTTQSADKVVSYQLDTSSNPLAGLTSQGEAVSLGAATIDANGNYHYQASAAPSGNAVFSLVLNADGSYRFTLQGPIDHAQGSDELLVNFKVVATDYDGDSANILLPVTIHDDQPIITGVQALSVDEDDLASGSDSSKEPLFAEGVFTTQSADKVVSYQLDTSSNPLAGLTSQGEAVILGVATIDANGNYHYQASAAPSGNAVFSLVLNADGSYRFTLQGPIDHAAGSDERLVNFNVVATDYDGDASASDILLPVTIVDDKPTIVGIRVGSEQSVDEDDLATIGSDRSDSTVIAGHFDVIDGADGIVSYQLSDLVTPVENLTSGGQEIEIIQISSSNGVTVYEAVIKNTTDVVFRLTLNGSADSYQFELLKAIDHPTGNGENSYILELPITATDRDGDVSASASLPISIVDDIPTLHDKSITSVENTAIKTVNLFSQDNNTSPDTQGADHGAITKFVAVDEVGRDIQFRDGNGASLANEIELNGITKTVTVVEIKNGVERDLGTLAIAPNGNATFKPVSSLDHGENPTISFTVNVTAEDIDGDSSTEQLNINILDRNATITVANVIGAEDAGRDGVTIPFSNPNQITNGQDNQSGLDTSPLKVDLRVNLHDLDRNESLGEVKITASNAHGDFYYLNDSGVYVKLEVVSGRFVLPADAVEQSLTGSVAKVENLYFVPDRHYASADGGFQLNIAVQILNNGLHDHNVNGKLRIEVESVADIATWTSSSQFHYDAVEDSDNITLDVLAQTQDNSTPETILYEIRFTQGEGEAQLVYADGTPVVMSSDASGHYYLVSASDINQVQVDPNDNFSGQIKLDITAITTEQTNAHVGKESARSETKEIVIDVSPVADMGSFSVNRINIFEDNAATQNTVDPTTEHDPLLLSEVITMAGSVDSDGSETLYVRLSDFSETGVTLIWLGAGASEISQITDANGHTYYEVPEQYLDQVEVLPPLHSNADFTFSVEGIIKDSVTLSTGAVTDEISLGAKTVNVSVKGVADIPTIDFHSNSTNTWNEFSENGLQVIETTIDENQSVGFGFSVLSGELADNPADSSESITVLLSNIPDGVKLYDSVGSVINLVFVGYDTAQQPIYQANLTSAQVDSGIRVEPSHSSTENINIKVTTIVTENDGHTRQIESEIRIKVAPVIDVVDNYQSHSLGNEDSRINIHWQPEEEQHLDADEYFASVTLSGFPAGSTIYVDGVVTALDSDGKLILIPALGQSDQDFSAQVLTTGYVQVQPPEHSSTDFTLSTEIVVKEQDNEYVDAINSGEGIASKVIHGSVDVTVRPIVEADGQLRVEENGAVINKVVADASGAIYFTINDAAGGEPDANVIRFDNVDTQSTEGYQSLEVVDQLVVRFSNMTPQVLDQLLITGAINNGDGSWTIVDEQNFSVKAPNGLTLSSGNDPDGDGYNDITVTIFAQVYDQGEDSSEAKVVQQVQSELTLQFPLTATGNNTVAADITLVGNADDIVLGIEDNAINLGQQIQDKLMVNASGFDGVEDELSIVIAQSVLPVGASLSGGHFDFVDGLYVYKGTVNTDGSISGLENLHLHLPEDYAGDFNLPITFVTTDTASGDEKTLSTQIPVAVSPVADVPGTHQPQDDNINPKATLTVEGSLGLDANHQPTSSSSDVPTNDGIGYEDGIIHLSLDIDLADIRNSATEGQEVLSEVTLTLQGTNIGTFVDAQGHDLGTSITFSQSQLPAALDNVYFKPAPNYPTGDDDNTVNITVAGKVTDITQFDDTNANALGVVNTDADKPFTTQVSFDVTPVVDDVIISSGGSSNIEVSGLEDEWIVLSKPGSEFTVDLTDTDGSEVFVSIKLTGVPTDFVVSSLSSDYTVKNNGGGEWSIQINNPAQTSINLSDIAMKPAKNFSGEVEIGIKVFTQESLLGVPVEHNGSFRLDITPVGDVVDVEPVEQTSGDEGVDIEIDINAQIIDKADSIAAGANHSENSPETLRIEVSGVPDGASIALPNGTLGTYIGGGVWLLNADAQSLDKLIFNSGDWHKDTWAGDLTIKVQSVDTGLDGTEHLGPAREFTVSVDVQAVNDAPTIDTATVTTTIDEEAGQKVTGLSVSDVDYAGSHTNDIMTVTLSVSEGLLSAVIPALSSVTQSTNLAGELVLQGTLSDINALLNSSDPASGVFVDATAIGSDQIDLTIKANDGGIYADNVSGMALEETETVSIAVTPKANTPILTLDPSFNYMKQTYVSQSVSAQGIALLGLIAALTDSHEVLSLEIDSLPSGAALSSSSGSVTEQNGVWIVSADAIDGLQVSGLDLGQHTLSVAAISTETDGSRAASASIDIAIEVLPDGSTIDQSTNGDDAQLLAGNVGAQLLGGSGHDHLEGGDGDDSLVGGGGNDTLIGGLGADILTGGSGADIFKWTLDTVDEKTDTITDFNAGEGDVIDLTDVVADLHLPMDQLLASLQASNQIEAKVIANTTDVELDIITDNNVHQTIVVQNLASQFNFDGMASIDIVSTLLDNNIIKHDF</sequence>
<dbReference type="Gene3D" id="2.150.10.10">
    <property type="entry name" value="Serralysin-like metalloprotease, C-terminal"/>
    <property type="match status" value="1"/>
</dbReference>
<dbReference type="InterPro" id="IPR001343">
    <property type="entry name" value="Hemolysn_Ca-bd"/>
</dbReference>
<dbReference type="NCBIfam" id="TIGR03660">
    <property type="entry name" value="T1SS_rpt_143"/>
    <property type="match status" value="5"/>
</dbReference>
<dbReference type="GO" id="GO:0005509">
    <property type="term" value="F:calcium ion binding"/>
    <property type="evidence" value="ECO:0007669"/>
    <property type="project" value="InterPro"/>
</dbReference>
<dbReference type="NCBIfam" id="NF033682">
    <property type="entry name" value="retention_LapA"/>
    <property type="match status" value="1"/>
</dbReference>
<accession>A0A223N3A3</accession>
<dbReference type="Pfam" id="PF00353">
    <property type="entry name" value="HemolysinCabind"/>
    <property type="match status" value="1"/>
</dbReference>
<protein>
    <submittedName>
        <fullName evidence="2">Hcalcium-binding protein</fullName>
    </submittedName>
</protein>
<dbReference type="InterPro" id="IPR019960">
    <property type="entry name" value="T1SS_VCA0849"/>
</dbReference>
<dbReference type="PROSITE" id="PS00330">
    <property type="entry name" value="HEMOLYSIN_CALCIUM"/>
    <property type="match status" value="3"/>
</dbReference>
<dbReference type="EMBL" id="CP022742">
    <property type="protein sequence ID" value="ASU24372.1"/>
    <property type="molecule type" value="Genomic_DNA"/>
</dbReference>
<dbReference type="KEGG" id="vqi:CCZ37_18185"/>
<proteinExistence type="predicted"/>
<dbReference type="SUPFAM" id="SSF51120">
    <property type="entry name" value="beta-Roll"/>
    <property type="match status" value="1"/>
</dbReference>
<dbReference type="NCBIfam" id="TIGR01965">
    <property type="entry name" value="VCBS_repeat"/>
    <property type="match status" value="2"/>
</dbReference>
<dbReference type="InterPro" id="IPR011049">
    <property type="entry name" value="Serralysin-like_metalloprot_C"/>
</dbReference>
<keyword evidence="1" id="KW-0106">Calcium</keyword>
<dbReference type="PRINTS" id="PR00313">
    <property type="entry name" value="CABNDNGRPT"/>
</dbReference>
<name>A0A223N3A3_9VIBR</name>
<gene>
    <name evidence="2" type="ORF">CCZ37_18185</name>
</gene>
<dbReference type="InterPro" id="IPR018511">
    <property type="entry name" value="Hemolysin-typ_Ca-bd_CS"/>
</dbReference>
<dbReference type="InterPro" id="IPR010221">
    <property type="entry name" value="VCBS_dom"/>
</dbReference>
<keyword evidence="3" id="KW-1185">Reference proteome</keyword>
<organism evidence="2 3">
    <name type="scientific">Vibrio qinghaiensis</name>
    <dbReference type="NCBI Taxonomy" id="2025808"/>
    <lineage>
        <taxon>Bacteria</taxon>
        <taxon>Pseudomonadati</taxon>
        <taxon>Pseudomonadota</taxon>
        <taxon>Gammaproteobacteria</taxon>
        <taxon>Vibrionales</taxon>
        <taxon>Vibrionaceae</taxon>
        <taxon>Vibrio</taxon>
    </lineage>
</organism>
<evidence type="ECO:0000313" key="2">
    <source>
        <dbReference type="EMBL" id="ASU24372.1"/>
    </source>
</evidence>
<dbReference type="InterPro" id="IPR047777">
    <property type="entry name" value="LapA-like_RM"/>
</dbReference>
<reference evidence="2 3" key="1">
    <citation type="submission" date="2017-08" db="EMBL/GenBank/DDBJ databases">
        <title>The Vibrio qinghaiensis sp.-Q67 is a luminous bacteria isolated firstly from Qinghai lake, Qinghai province, China, which has been proved to be very sensitive to detect environmental and food pollutants. Therefore, complete genome analysis of V. qinghaiensis sp.-Q67 highlights the potential application of this strain on detection of hazards in the contaminated environments.</title>
        <authorList>
            <person name="Gong L."/>
        </authorList>
    </citation>
    <scope>NUCLEOTIDE SEQUENCE [LARGE SCALE GENOMIC DNA]</scope>
    <source>
        <strain evidence="2 3">Q67</strain>
    </source>
</reference>
<evidence type="ECO:0000313" key="3">
    <source>
        <dbReference type="Proteomes" id="UP000215148"/>
    </source>
</evidence>
<dbReference type="InterPro" id="IPR019959">
    <property type="entry name" value="T1SS-143_rpt-cont_dom"/>
</dbReference>
<dbReference type="NCBIfam" id="TIGR03661">
    <property type="entry name" value="T1SS_VCA0849"/>
    <property type="match status" value="1"/>
</dbReference>